<name>A0A445EUZ6_ARAHY</name>
<accession>A0A445EUZ6</accession>
<reference evidence="1 2" key="1">
    <citation type="submission" date="2019-01" db="EMBL/GenBank/DDBJ databases">
        <title>Sequencing of cultivated peanut Arachis hypogaea provides insights into genome evolution and oil improvement.</title>
        <authorList>
            <person name="Chen X."/>
        </authorList>
    </citation>
    <scope>NUCLEOTIDE SEQUENCE [LARGE SCALE GENOMIC DNA]</scope>
    <source>
        <strain evidence="2">cv. Fuhuasheng</strain>
        <tissue evidence="1">Leaves</tissue>
    </source>
</reference>
<gene>
    <name evidence="1" type="ORF">Ahy_A01g004125</name>
</gene>
<proteinExistence type="predicted"/>
<dbReference type="AlphaFoldDB" id="A0A445EUZ6"/>
<protein>
    <submittedName>
        <fullName evidence="1">Uncharacterized protein</fullName>
    </submittedName>
</protein>
<dbReference type="Proteomes" id="UP000289738">
    <property type="component" value="Chromosome A01"/>
</dbReference>
<keyword evidence="2" id="KW-1185">Reference proteome</keyword>
<organism evidence="1 2">
    <name type="scientific">Arachis hypogaea</name>
    <name type="common">Peanut</name>
    <dbReference type="NCBI Taxonomy" id="3818"/>
    <lineage>
        <taxon>Eukaryota</taxon>
        <taxon>Viridiplantae</taxon>
        <taxon>Streptophyta</taxon>
        <taxon>Embryophyta</taxon>
        <taxon>Tracheophyta</taxon>
        <taxon>Spermatophyta</taxon>
        <taxon>Magnoliopsida</taxon>
        <taxon>eudicotyledons</taxon>
        <taxon>Gunneridae</taxon>
        <taxon>Pentapetalae</taxon>
        <taxon>rosids</taxon>
        <taxon>fabids</taxon>
        <taxon>Fabales</taxon>
        <taxon>Fabaceae</taxon>
        <taxon>Papilionoideae</taxon>
        <taxon>50 kb inversion clade</taxon>
        <taxon>dalbergioids sensu lato</taxon>
        <taxon>Dalbergieae</taxon>
        <taxon>Pterocarpus clade</taxon>
        <taxon>Arachis</taxon>
    </lineage>
</organism>
<sequence>MLHELIIYAILPFHAEGMACSDSALGRLYHFISFHQLSNNHVIAVALLDNGTFLKSVALTAPSGDT</sequence>
<evidence type="ECO:0000313" key="1">
    <source>
        <dbReference type="EMBL" id="RYR79295.1"/>
    </source>
</evidence>
<evidence type="ECO:0000313" key="2">
    <source>
        <dbReference type="Proteomes" id="UP000289738"/>
    </source>
</evidence>
<comment type="caution">
    <text evidence="1">The sequence shown here is derived from an EMBL/GenBank/DDBJ whole genome shotgun (WGS) entry which is preliminary data.</text>
</comment>
<dbReference type="EMBL" id="SDMP01000001">
    <property type="protein sequence ID" value="RYR79295.1"/>
    <property type="molecule type" value="Genomic_DNA"/>
</dbReference>